<comment type="subunit">
    <text evidence="2">Homodimer.</text>
</comment>
<dbReference type="Gene3D" id="3.90.79.10">
    <property type="entry name" value="Nucleoside Triphosphate Pyrophosphohydrolase"/>
    <property type="match status" value="1"/>
</dbReference>
<comment type="cofactor">
    <cofactor evidence="1 4">
        <name>Mg(2+)</name>
        <dbReference type="ChEBI" id="CHEBI:18420"/>
    </cofactor>
</comment>
<dbReference type="eggNOG" id="COG0494">
    <property type="taxonomic scope" value="Bacteria"/>
</dbReference>
<keyword evidence="7" id="KW-1185">Reference proteome</keyword>
<dbReference type="EMBL" id="AEWJ01000044">
    <property type="protein sequence ID" value="EGD58038.1"/>
    <property type="molecule type" value="Genomic_DNA"/>
</dbReference>
<evidence type="ECO:0000313" key="7">
    <source>
        <dbReference type="Proteomes" id="UP000004728"/>
    </source>
</evidence>
<feature type="binding site" evidence="4">
    <location>
        <position position="68"/>
    </location>
    <ligand>
        <name>Mg(2+)</name>
        <dbReference type="ChEBI" id="CHEBI:18420"/>
        <label>1</label>
    </ligand>
</feature>
<dbReference type="SUPFAM" id="SSF55811">
    <property type="entry name" value="Nudix"/>
    <property type="match status" value="1"/>
</dbReference>
<sequence>MEVERHLLDNGSAVMVLPYDPDRRVVLLITQPRAGVLAAGETPIFEAIAGMLDGAHPVDRAREEAMEEGGLRLGDLDHVATVWSLPPVSTERTALYLARYGAQDRVGPGGGADGEHEAISVYEIPLDDLRGMVEGGTLTDAKTLILAQALMLRHQGLWNA</sequence>
<evidence type="ECO:0000256" key="2">
    <source>
        <dbReference type="ARBA" id="ARBA00011738"/>
    </source>
</evidence>
<dbReference type="PANTHER" id="PTHR11839:SF18">
    <property type="entry name" value="NUDIX HYDROLASE DOMAIN-CONTAINING PROTEIN"/>
    <property type="match status" value="1"/>
</dbReference>
<dbReference type="GO" id="GO:0006753">
    <property type="term" value="P:nucleoside phosphate metabolic process"/>
    <property type="evidence" value="ECO:0007669"/>
    <property type="project" value="TreeGrafter"/>
</dbReference>
<dbReference type="PANTHER" id="PTHR11839">
    <property type="entry name" value="UDP/ADP-SUGAR PYROPHOSPHATASE"/>
    <property type="match status" value="1"/>
</dbReference>
<dbReference type="NCBIfam" id="TIGR00052">
    <property type="entry name" value="nudix-type nucleoside diphosphatase, YffH/AdpP family"/>
    <property type="match status" value="1"/>
</dbReference>
<proteinExistence type="predicted"/>
<reference evidence="6 7" key="1">
    <citation type="journal article" date="2012" name="J. Bacteriol.">
        <title>Draft Genome Sequence of Novosphingobium nitrogenifigens Y88T.</title>
        <authorList>
            <person name="Strabala T.J."/>
            <person name="Macdonald L."/>
            <person name="Liu V."/>
            <person name="Smit A.M."/>
        </authorList>
    </citation>
    <scope>NUCLEOTIDE SEQUENCE [LARGE SCALE GENOMIC DNA]</scope>
    <source>
        <strain evidence="6 7">DSM 19370</strain>
    </source>
</reference>
<dbReference type="GO" id="GO:0005829">
    <property type="term" value="C:cytosol"/>
    <property type="evidence" value="ECO:0007669"/>
    <property type="project" value="TreeGrafter"/>
</dbReference>
<dbReference type="HOGENOM" id="CLU_062658_6_0_5"/>
<organism evidence="6 7">
    <name type="scientific">Novosphingobium nitrogenifigens DSM 19370</name>
    <dbReference type="NCBI Taxonomy" id="983920"/>
    <lineage>
        <taxon>Bacteria</taxon>
        <taxon>Pseudomonadati</taxon>
        <taxon>Pseudomonadota</taxon>
        <taxon>Alphaproteobacteria</taxon>
        <taxon>Sphingomonadales</taxon>
        <taxon>Sphingomonadaceae</taxon>
        <taxon>Novosphingobium</taxon>
    </lineage>
</organism>
<dbReference type="GO" id="GO:0019693">
    <property type="term" value="P:ribose phosphate metabolic process"/>
    <property type="evidence" value="ECO:0007669"/>
    <property type="project" value="TreeGrafter"/>
</dbReference>
<dbReference type="CDD" id="cd24157">
    <property type="entry name" value="NUDIX_GDPMK"/>
    <property type="match status" value="1"/>
</dbReference>
<feature type="binding site" evidence="4">
    <location>
        <position position="117"/>
    </location>
    <ligand>
        <name>Mg(2+)</name>
        <dbReference type="ChEBI" id="CHEBI:18420"/>
        <label>1</label>
    </ligand>
</feature>
<feature type="binding site" evidence="4">
    <location>
        <position position="64"/>
    </location>
    <ligand>
        <name>Mg(2+)</name>
        <dbReference type="ChEBI" id="CHEBI:18420"/>
        <label>1</label>
    </ligand>
</feature>
<dbReference type="InterPro" id="IPR004385">
    <property type="entry name" value="NDP_pyrophosphatase"/>
</dbReference>
<dbReference type="InParanoid" id="F1ZBH5"/>
<evidence type="ECO:0000256" key="5">
    <source>
        <dbReference type="PIRSR" id="PIRSR604385-3"/>
    </source>
</evidence>
<keyword evidence="3" id="KW-0378">Hydrolase</keyword>
<gene>
    <name evidence="6" type="ORF">Y88_0090</name>
</gene>
<dbReference type="GO" id="GO:0016818">
    <property type="term" value="F:hydrolase activity, acting on acid anhydrides, in phosphorus-containing anhydrides"/>
    <property type="evidence" value="ECO:0007669"/>
    <property type="project" value="InterPro"/>
</dbReference>
<dbReference type="OrthoDB" id="5292471at2"/>
<dbReference type="GO" id="GO:0046872">
    <property type="term" value="F:metal ion binding"/>
    <property type="evidence" value="ECO:0007669"/>
    <property type="project" value="UniProtKB-KW"/>
</dbReference>
<evidence type="ECO:0000313" key="6">
    <source>
        <dbReference type="EMBL" id="EGD58038.1"/>
    </source>
</evidence>
<dbReference type="FunCoup" id="F1ZBH5">
    <property type="interactions" value="292"/>
</dbReference>
<feature type="binding site" evidence="4">
    <location>
        <position position="49"/>
    </location>
    <ligand>
        <name>Mg(2+)</name>
        <dbReference type="ChEBI" id="CHEBI:18420"/>
        <label>1</label>
    </ligand>
</feature>
<evidence type="ECO:0000256" key="3">
    <source>
        <dbReference type="ARBA" id="ARBA00022801"/>
    </source>
</evidence>
<keyword evidence="4" id="KW-0460">Magnesium</keyword>
<evidence type="ECO:0000256" key="4">
    <source>
        <dbReference type="PIRSR" id="PIRSR604385-2"/>
    </source>
</evidence>
<keyword evidence="4" id="KW-0479">Metal-binding</keyword>
<dbReference type="InterPro" id="IPR015797">
    <property type="entry name" value="NUDIX_hydrolase-like_dom_sf"/>
</dbReference>
<protein>
    <submittedName>
        <fullName evidence="6">Putative ADP-ribose pyrophosphatase protein</fullName>
    </submittedName>
</protein>
<dbReference type="Proteomes" id="UP000004728">
    <property type="component" value="Unassembled WGS sequence"/>
</dbReference>
<evidence type="ECO:0000256" key="1">
    <source>
        <dbReference type="ARBA" id="ARBA00001946"/>
    </source>
</evidence>
<feature type="short sequence motif" description="Nudix box" evidence="5">
    <location>
        <begin position="50"/>
        <end position="71"/>
    </location>
</feature>
<dbReference type="AlphaFoldDB" id="F1ZBH5"/>
<accession>F1ZBH5</accession>
<name>F1ZBH5_9SPHN</name>
<comment type="caution">
    <text evidence="6">The sequence shown here is derived from an EMBL/GenBank/DDBJ whole genome shotgun (WGS) entry which is preliminary data.</text>
</comment>
<dbReference type="STRING" id="983920.Y88_0090"/>